<protein>
    <submittedName>
        <fullName evidence="1">Uncharacterized protein</fullName>
    </submittedName>
</protein>
<dbReference type="AlphaFoldDB" id="A0A9D3AYJ7"/>
<evidence type="ECO:0000313" key="1">
    <source>
        <dbReference type="EMBL" id="KAF1084838.1"/>
    </source>
</evidence>
<proteinExistence type="predicted"/>
<reference evidence="1" key="1">
    <citation type="submission" date="2016-02" db="EMBL/GenBank/DDBJ databases">
        <title>Draft Genome Sequence of Sporotomaculum syntrophicum Strain FB, a Syntrophic Benzoate Degrader.</title>
        <authorList>
            <person name="Nobu M.K."/>
            <person name="Narihiro T."/>
            <person name="Qiu Y.-L."/>
            <person name="Ohashi A."/>
            <person name="Liu W.-T."/>
            <person name="Yuji S."/>
        </authorList>
    </citation>
    <scope>NUCLEOTIDE SEQUENCE</scope>
    <source>
        <strain evidence="1">FB</strain>
    </source>
</reference>
<gene>
    <name evidence="1" type="ORF">SPSYN_02008</name>
</gene>
<organism evidence="1 2">
    <name type="scientific">Sporotomaculum syntrophicum</name>
    <dbReference type="NCBI Taxonomy" id="182264"/>
    <lineage>
        <taxon>Bacteria</taxon>
        <taxon>Bacillati</taxon>
        <taxon>Bacillota</taxon>
        <taxon>Clostridia</taxon>
        <taxon>Eubacteriales</taxon>
        <taxon>Desulfallaceae</taxon>
        <taxon>Sporotomaculum</taxon>
    </lineage>
</organism>
<sequence length="30" mass="3506">MIELGNGEFLLYFDGKFYFVENVDTKESAE</sequence>
<keyword evidence="2" id="KW-1185">Reference proteome</keyword>
<name>A0A9D3AYJ7_9FIRM</name>
<comment type="caution">
    <text evidence="1">The sequence shown here is derived from an EMBL/GenBank/DDBJ whole genome shotgun (WGS) entry which is preliminary data.</text>
</comment>
<accession>A0A9D3AYJ7</accession>
<dbReference type="EMBL" id="LSRS01000004">
    <property type="protein sequence ID" value="KAF1084838.1"/>
    <property type="molecule type" value="Genomic_DNA"/>
</dbReference>
<evidence type="ECO:0000313" key="2">
    <source>
        <dbReference type="Proteomes" id="UP000798488"/>
    </source>
</evidence>
<dbReference type="Proteomes" id="UP000798488">
    <property type="component" value="Unassembled WGS sequence"/>
</dbReference>